<dbReference type="PROSITE" id="PS50865">
    <property type="entry name" value="ZF_MYND_2"/>
    <property type="match status" value="1"/>
</dbReference>
<dbReference type="GeneID" id="19301671"/>
<dbReference type="Pfam" id="PF01753">
    <property type="entry name" value="zf-MYND"/>
    <property type="match status" value="1"/>
</dbReference>
<dbReference type="AlphaFoldDB" id="S7RSV7"/>
<keyword evidence="3" id="KW-0862">Zinc</keyword>
<protein>
    <recommendedName>
        <fullName evidence="5">MYND-type domain-containing protein</fullName>
    </recommendedName>
</protein>
<dbReference type="OMA" id="GSVPWIC"/>
<sequence length="600" mass="68713">MDLDAEWETRYSSAMNGSISDFRDLVSSNIDGPILGATKLNGLLDIMESLFERYADTPCRNVDDDAALLTTACVALSLHVDAKMVPYEESRGLLWSWPSAWKFTLLSILPLLHNPSLGSIESRCKAFAAAIDLLHHFHTDVNTLRAMFTTPGLVDLVSRLWLMEISDHAFLADTRYRFHATCLMNMLVEEANFDFLGVPVDFSEPLRSRRMTVADTTVKFLRDVCSGAPYAPTHVSRNIHIVTVLSEHDEELRHAFLAANYIYSVTRVLVKLTATHPSEVVEEPERHGSAIEAALWNLWLLVGFTDGSTWVIQALEAKLLLGLLRCEPWLPYLQGHDDECFYSFLFNVLPSYAVYRSVLCVMQRSFTWIVESQLHLSRFSDDPEWTEAWEYFISTLESQWALLSSVPHLLPGYEKCSNVECTQEKASNEFYKCSRCLSAQYCSKACQETDWKGWHKEACDRIRKDRIDAWPHKLPAEDAKFIEVMLDVEREKLKDVVMNSFSDMGNNLLVMDIDLQVYPARAEIRHPEEVRFCEKHQLPLVEWWNDTKKKDLMHPCLMVTASIPREYHGQFIKVVNYGPPDIHWDKQVVYGQGCPCCSGM</sequence>
<dbReference type="SUPFAM" id="SSF144232">
    <property type="entry name" value="HIT/MYND zinc finger-like"/>
    <property type="match status" value="1"/>
</dbReference>
<reference evidence="6 7" key="1">
    <citation type="journal article" date="2012" name="Science">
        <title>The Paleozoic origin of enzymatic lignin decomposition reconstructed from 31 fungal genomes.</title>
        <authorList>
            <person name="Floudas D."/>
            <person name="Binder M."/>
            <person name="Riley R."/>
            <person name="Barry K."/>
            <person name="Blanchette R.A."/>
            <person name="Henrissat B."/>
            <person name="Martinez A.T."/>
            <person name="Otillar R."/>
            <person name="Spatafora J.W."/>
            <person name="Yadav J.S."/>
            <person name="Aerts A."/>
            <person name="Benoit I."/>
            <person name="Boyd A."/>
            <person name="Carlson A."/>
            <person name="Copeland A."/>
            <person name="Coutinho P.M."/>
            <person name="de Vries R.P."/>
            <person name="Ferreira P."/>
            <person name="Findley K."/>
            <person name="Foster B."/>
            <person name="Gaskell J."/>
            <person name="Glotzer D."/>
            <person name="Gorecki P."/>
            <person name="Heitman J."/>
            <person name="Hesse C."/>
            <person name="Hori C."/>
            <person name="Igarashi K."/>
            <person name="Jurgens J.A."/>
            <person name="Kallen N."/>
            <person name="Kersten P."/>
            <person name="Kohler A."/>
            <person name="Kuees U."/>
            <person name="Kumar T.K.A."/>
            <person name="Kuo A."/>
            <person name="LaButti K."/>
            <person name="Larrondo L.F."/>
            <person name="Lindquist E."/>
            <person name="Ling A."/>
            <person name="Lombard V."/>
            <person name="Lucas S."/>
            <person name="Lundell T."/>
            <person name="Martin R."/>
            <person name="McLaughlin D.J."/>
            <person name="Morgenstern I."/>
            <person name="Morin E."/>
            <person name="Murat C."/>
            <person name="Nagy L.G."/>
            <person name="Nolan M."/>
            <person name="Ohm R.A."/>
            <person name="Patyshakuliyeva A."/>
            <person name="Rokas A."/>
            <person name="Ruiz-Duenas F.J."/>
            <person name="Sabat G."/>
            <person name="Salamov A."/>
            <person name="Samejima M."/>
            <person name="Schmutz J."/>
            <person name="Slot J.C."/>
            <person name="St John F."/>
            <person name="Stenlid J."/>
            <person name="Sun H."/>
            <person name="Sun S."/>
            <person name="Syed K."/>
            <person name="Tsang A."/>
            <person name="Wiebenga A."/>
            <person name="Young D."/>
            <person name="Pisabarro A."/>
            <person name="Eastwood D.C."/>
            <person name="Martin F."/>
            <person name="Cullen D."/>
            <person name="Grigoriev I.V."/>
            <person name="Hibbett D.S."/>
        </authorList>
    </citation>
    <scope>NUCLEOTIDE SEQUENCE [LARGE SCALE GENOMIC DNA]</scope>
    <source>
        <strain evidence="6 7">ATCC 11539</strain>
    </source>
</reference>
<keyword evidence="2 4" id="KW-0863">Zinc-finger</keyword>
<evidence type="ECO:0000256" key="1">
    <source>
        <dbReference type="ARBA" id="ARBA00022723"/>
    </source>
</evidence>
<dbReference type="KEGG" id="gtr:GLOTRDRAFT_128115"/>
<keyword evidence="7" id="KW-1185">Reference proteome</keyword>
<dbReference type="RefSeq" id="XP_007864936.1">
    <property type="nucleotide sequence ID" value="XM_007866745.1"/>
</dbReference>
<evidence type="ECO:0000313" key="6">
    <source>
        <dbReference type="EMBL" id="EPQ56164.1"/>
    </source>
</evidence>
<evidence type="ECO:0000256" key="4">
    <source>
        <dbReference type="PROSITE-ProRule" id="PRU00134"/>
    </source>
</evidence>
<keyword evidence="1" id="KW-0479">Metal-binding</keyword>
<dbReference type="Gene3D" id="6.10.140.2220">
    <property type="match status" value="1"/>
</dbReference>
<dbReference type="Proteomes" id="UP000030669">
    <property type="component" value="Unassembled WGS sequence"/>
</dbReference>
<dbReference type="OrthoDB" id="2955081at2759"/>
<dbReference type="GO" id="GO:0008270">
    <property type="term" value="F:zinc ion binding"/>
    <property type="evidence" value="ECO:0007669"/>
    <property type="project" value="UniProtKB-KW"/>
</dbReference>
<evidence type="ECO:0000313" key="7">
    <source>
        <dbReference type="Proteomes" id="UP000030669"/>
    </source>
</evidence>
<dbReference type="InterPro" id="IPR002893">
    <property type="entry name" value="Znf_MYND"/>
</dbReference>
<dbReference type="EMBL" id="KB469300">
    <property type="protein sequence ID" value="EPQ56164.1"/>
    <property type="molecule type" value="Genomic_DNA"/>
</dbReference>
<proteinExistence type="predicted"/>
<evidence type="ECO:0000256" key="3">
    <source>
        <dbReference type="ARBA" id="ARBA00022833"/>
    </source>
</evidence>
<evidence type="ECO:0000259" key="5">
    <source>
        <dbReference type="PROSITE" id="PS50865"/>
    </source>
</evidence>
<evidence type="ECO:0000256" key="2">
    <source>
        <dbReference type="ARBA" id="ARBA00022771"/>
    </source>
</evidence>
<feature type="domain" description="MYND-type" evidence="5">
    <location>
        <begin position="418"/>
        <end position="459"/>
    </location>
</feature>
<gene>
    <name evidence="6" type="ORF">GLOTRDRAFT_128115</name>
</gene>
<organism evidence="6 7">
    <name type="scientific">Gloeophyllum trabeum (strain ATCC 11539 / FP-39264 / Madison 617)</name>
    <name type="common">Brown rot fungus</name>
    <dbReference type="NCBI Taxonomy" id="670483"/>
    <lineage>
        <taxon>Eukaryota</taxon>
        <taxon>Fungi</taxon>
        <taxon>Dikarya</taxon>
        <taxon>Basidiomycota</taxon>
        <taxon>Agaricomycotina</taxon>
        <taxon>Agaricomycetes</taxon>
        <taxon>Gloeophyllales</taxon>
        <taxon>Gloeophyllaceae</taxon>
        <taxon>Gloeophyllum</taxon>
    </lineage>
</organism>
<accession>S7RSV7</accession>
<name>S7RSV7_GLOTA</name>
<dbReference type="HOGENOM" id="CLU_027660_0_0_1"/>